<dbReference type="Gene3D" id="1.20.1290.10">
    <property type="entry name" value="AhpD-like"/>
    <property type="match status" value="1"/>
</dbReference>
<dbReference type="AlphaFoldDB" id="A0A222NZG4"/>
<dbReference type="EMBL" id="CP016397">
    <property type="protein sequence ID" value="ASQ44990.1"/>
    <property type="molecule type" value="Genomic_DNA"/>
</dbReference>
<organism evidence="2 3">
    <name type="scientific">Legionella clemsonensis</name>
    <dbReference type="NCBI Taxonomy" id="1867846"/>
    <lineage>
        <taxon>Bacteria</taxon>
        <taxon>Pseudomonadati</taxon>
        <taxon>Pseudomonadota</taxon>
        <taxon>Gammaproteobacteria</taxon>
        <taxon>Legionellales</taxon>
        <taxon>Legionellaceae</taxon>
        <taxon>Legionella</taxon>
    </lineage>
</organism>
<dbReference type="InterPro" id="IPR052512">
    <property type="entry name" value="4CMD/NDH-1_regulator"/>
</dbReference>
<feature type="domain" description="Carboxymuconolactone decarboxylase-like" evidence="1">
    <location>
        <begin position="34"/>
        <end position="118"/>
    </location>
</feature>
<dbReference type="PANTHER" id="PTHR33570">
    <property type="entry name" value="4-CARBOXYMUCONOLACTONE DECARBOXYLASE FAMILY PROTEIN"/>
    <property type="match status" value="1"/>
</dbReference>
<keyword evidence="3" id="KW-1185">Reference proteome</keyword>
<dbReference type="GO" id="GO:0051920">
    <property type="term" value="F:peroxiredoxin activity"/>
    <property type="evidence" value="ECO:0007669"/>
    <property type="project" value="InterPro"/>
</dbReference>
<reference evidence="3" key="1">
    <citation type="submission" date="2016-07" db="EMBL/GenBank/DDBJ databases">
        <authorList>
            <person name="Florea S."/>
            <person name="Webb J.S."/>
            <person name="Jaromczyk J."/>
            <person name="Schardl C.L."/>
        </authorList>
    </citation>
    <scope>NUCLEOTIDE SEQUENCE [LARGE SCALE GENOMIC DNA]</scope>
    <source>
        <strain evidence="3">CDC-D5610</strain>
    </source>
</reference>
<name>A0A222NZG4_9GAMM</name>
<dbReference type="Proteomes" id="UP000201728">
    <property type="component" value="Chromosome"/>
</dbReference>
<dbReference type="Pfam" id="PF02627">
    <property type="entry name" value="CMD"/>
    <property type="match status" value="1"/>
</dbReference>
<accession>A0A222NZG4</accession>
<evidence type="ECO:0000313" key="3">
    <source>
        <dbReference type="Proteomes" id="UP000201728"/>
    </source>
</evidence>
<dbReference type="PANTHER" id="PTHR33570:SF10">
    <property type="entry name" value="GAMMA-CARBOXYMUCONOLACTONE DECARBOXYLASE"/>
    <property type="match status" value="1"/>
</dbReference>
<gene>
    <name evidence="2" type="ORF">clem_02135</name>
</gene>
<dbReference type="RefSeq" id="WP_198333181.1">
    <property type="nucleotide sequence ID" value="NZ_CP016397.1"/>
</dbReference>
<evidence type="ECO:0000259" key="1">
    <source>
        <dbReference type="Pfam" id="PF02627"/>
    </source>
</evidence>
<sequence length="126" mass="14204">MNRYEKGLKQMQDHLGKELTEEYLKKIEEVAPFFAKVNVEFPFGDLYSHESTLDQKVRELATIAALTVQGFAIPQLKVHVRCGIHCGATKEEIVEIITQMIAYCGFPAATNALLAAKEVFEEMNLN</sequence>
<dbReference type="SUPFAM" id="SSF69118">
    <property type="entry name" value="AhpD-like"/>
    <property type="match status" value="1"/>
</dbReference>
<dbReference type="KEGG" id="lcd:clem_02135"/>
<evidence type="ECO:0000313" key="2">
    <source>
        <dbReference type="EMBL" id="ASQ44990.1"/>
    </source>
</evidence>
<proteinExistence type="predicted"/>
<dbReference type="InterPro" id="IPR029032">
    <property type="entry name" value="AhpD-like"/>
</dbReference>
<dbReference type="InterPro" id="IPR003779">
    <property type="entry name" value="CMD-like"/>
</dbReference>
<protein>
    <submittedName>
        <fullName evidence="2">Carboxymuconolactone decarboxylase family protein</fullName>
    </submittedName>
</protein>